<dbReference type="Gramene" id="TraesNOR5D03G03230020.1">
    <property type="protein sequence ID" value="TraesNOR5D03G03230020.1.CDS1"/>
    <property type="gene ID" value="TraesNOR5D03G03230020"/>
</dbReference>
<dbReference type="EnsemblPlants" id="TraesCS5D02G455300.1">
    <property type="protein sequence ID" value="TraesCS5D02G455300.1.cds1"/>
    <property type="gene ID" value="TraesCS5D02G455300"/>
</dbReference>
<feature type="compositionally biased region" description="Low complexity" evidence="1">
    <location>
        <begin position="18"/>
        <end position="33"/>
    </location>
</feature>
<keyword evidence="3" id="KW-1185">Reference proteome</keyword>
<evidence type="ECO:0000313" key="3">
    <source>
        <dbReference type="Proteomes" id="UP000019116"/>
    </source>
</evidence>
<feature type="region of interest" description="Disordered" evidence="1">
    <location>
        <begin position="1"/>
        <end position="53"/>
    </location>
</feature>
<name>A0A3B6N080_WHEAT</name>
<evidence type="ECO:0000256" key="1">
    <source>
        <dbReference type="SAM" id="MobiDB-lite"/>
    </source>
</evidence>
<organism evidence="2">
    <name type="scientific">Triticum aestivum</name>
    <name type="common">Wheat</name>
    <dbReference type="NCBI Taxonomy" id="4565"/>
    <lineage>
        <taxon>Eukaryota</taxon>
        <taxon>Viridiplantae</taxon>
        <taxon>Streptophyta</taxon>
        <taxon>Embryophyta</taxon>
        <taxon>Tracheophyta</taxon>
        <taxon>Spermatophyta</taxon>
        <taxon>Magnoliopsida</taxon>
        <taxon>Liliopsida</taxon>
        <taxon>Poales</taxon>
        <taxon>Poaceae</taxon>
        <taxon>BOP clade</taxon>
        <taxon>Pooideae</taxon>
        <taxon>Triticodae</taxon>
        <taxon>Triticeae</taxon>
        <taxon>Triticinae</taxon>
        <taxon>Triticum</taxon>
    </lineage>
</organism>
<reference evidence="2" key="1">
    <citation type="submission" date="2018-08" db="EMBL/GenBank/DDBJ databases">
        <authorList>
            <person name="Rossello M."/>
        </authorList>
    </citation>
    <scope>NUCLEOTIDE SEQUENCE [LARGE SCALE GENOMIC DNA]</scope>
    <source>
        <strain evidence="2">cv. Chinese Spring</strain>
    </source>
</reference>
<sequence length="197" mass="22272">MTLASIKSTREARGCRRSPSSSPPTFVSDLGDGRAFGVGGDHGGGNRGSDETKMARLREICGQYRDAEEMHQESRRVFEEASEEEQSWISGKSPLEILYWAMMEAESNDPVQRARWYRYASYDWVSSNLIWDGVRVVTTATRSPPHCPVMPVMTDDDVRVVPRQNVARVISQLPRRSPRFPRRSARIQALAQRAADE</sequence>
<dbReference type="Gramene" id="TraesCS5D03G0998200.1">
    <property type="protein sequence ID" value="TraesCS5D03G0998200.1.CDS1"/>
    <property type="gene ID" value="TraesCS5D03G0998200"/>
</dbReference>
<dbReference type="Proteomes" id="UP000019116">
    <property type="component" value="Chromosome 5D"/>
</dbReference>
<accession>A0A3B6N080</accession>
<dbReference type="AlphaFoldDB" id="A0A3B6N080"/>
<dbReference type="OMA" id="MPVMTDD"/>
<protein>
    <submittedName>
        <fullName evidence="2">Uncharacterized protein</fullName>
    </submittedName>
</protein>
<reference evidence="2" key="2">
    <citation type="submission" date="2018-10" db="UniProtKB">
        <authorList>
            <consortium name="EnsemblPlants"/>
        </authorList>
    </citation>
    <scope>IDENTIFICATION</scope>
</reference>
<proteinExistence type="predicted"/>
<evidence type="ECO:0000313" key="2">
    <source>
        <dbReference type="EnsemblPlants" id="TraesCS5D02G455300.1.cds1"/>
    </source>
</evidence>
<dbReference type="Gramene" id="TraesCS5D02G455300.1">
    <property type="protein sequence ID" value="TraesCS5D02G455300.1.cds1"/>
    <property type="gene ID" value="TraesCS5D02G455300"/>
</dbReference>
<feature type="compositionally biased region" description="Gly residues" evidence="1">
    <location>
        <begin position="34"/>
        <end position="47"/>
    </location>
</feature>